<reference evidence="1" key="1">
    <citation type="submission" date="2023-06" db="EMBL/GenBank/DDBJ databases">
        <authorList>
            <consortium name="Clinical and Environmental Microbiology Branch: Whole genome sequencing antimicrobial resistance pathogens in the healthcare setting"/>
        </authorList>
    </citation>
    <scope>NUCLEOTIDE SEQUENCE</scope>
    <source>
        <strain evidence="1">2021CK-01020</strain>
    </source>
</reference>
<dbReference type="AlphaFoldDB" id="A0AAQ3LFA2"/>
<evidence type="ECO:0000313" key="1">
    <source>
        <dbReference type="EMBL" id="WOS74989.1"/>
    </source>
</evidence>
<sequence length="125" mass="14034">MIEYEHPFVRGVGQSRVFHLNTPFGKIITEENFSVSVVEQGGKLDLNLSEFEIAHNYENSDEIKTWVADAAGTVELIVGCNSPQVKAALLRGLIKSDKPSHRERHKKFKADSINQFAGKEIVSFF</sequence>
<reference evidence="1" key="2">
    <citation type="submission" date="2023-10" db="EMBL/GenBank/DDBJ databases">
        <title>Pathogen: clinical or host-associated sample.</title>
        <authorList>
            <person name="Hergert J."/>
            <person name="Casey R."/>
            <person name="Wagner J."/>
            <person name="Young E.L."/>
            <person name="Oakeson K.F."/>
        </authorList>
    </citation>
    <scope>NUCLEOTIDE SEQUENCE</scope>
    <source>
        <strain evidence="1">2021CK-01020</strain>
    </source>
</reference>
<gene>
    <name evidence="1" type="ORF">L4V69_20995</name>
</gene>
<protein>
    <submittedName>
        <fullName evidence="1">Uncharacterized protein</fullName>
    </submittedName>
</protein>
<dbReference type="Proteomes" id="UP001297540">
    <property type="component" value="Chromosome"/>
</dbReference>
<dbReference type="RefSeq" id="WP_193377777.1">
    <property type="nucleotide sequence ID" value="NZ_JTXP01000061.1"/>
</dbReference>
<evidence type="ECO:0000313" key="2">
    <source>
        <dbReference type="Proteomes" id="UP001297540"/>
    </source>
</evidence>
<name>A0AAQ3LFA2_PSEAI</name>
<organism evidence="1 2">
    <name type="scientific">Pseudomonas aeruginosa</name>
    <dbReference type="NCBI Taxonomy" id="287"/>
    <lineage>
        <taxon>Bacteria</taxon>
        <taxon>Pseudomonadati</taxon>
        <taxon>Pseudomonadota</taxon>
        <taxon>Gammaproteobacteria</taxon>
        <taxon>Pseudomonadales</taxon>
        <taxon>Pseudomonadaceae</taxon>
        <taxon>Pseudomonas</taxon>
    </lineage>
</organism>
<dbReference type="EMBL" id="CP136986">
    <property type="protein sequence ID" value="WOS74989.1"/>
    <property type="molecule type" value="Genomic_DNA"/>
</dbReference>
<accession>A0AAQ3LFA2</accession>
<proteinExistence type="predicted"/>